<keyword evidence="4" id="KW-0031">Aminopeptidase</keyword>
<protein>
    <submittedName>
        <fullName evidence="4">Creatinase/aminopeptidase</fullName>
    </submittedName>
</protein>
<evidence type="ECO:0000259" key="3">
    <source>
        <dbReference type="Pfam" id="PF00557"/>
    </source>
</evidence>
<dbReference type="STRING" id="1392250.A0A2I2GEB2"/>
<evidence type="ECO:0000256" key="2">
    <source>
        <dbReference type="SAM" id="MobiDB-lite"/>
    </source>
</evidence>
<dbReference type="OrthoDB" id="5876363at2759"/>
<dbReference type="EMBL" id="MSFO01000003">
    <property type="protein sequence ID" value="PLB51239.1"/>
    <property type="molecule type" value="Genomic_DNA"/>
</dbReference>
<dbReference type="GO" id="GO:0004177">
    <property type="term" value="F:aminopeptidase activity"/>
    <property type="evidence" value="ECO:0007669"/>
    <property type="project" value="UniProtKB-KW"/>
</dbReference>
<reference evidence="4 5" key="1">
    <citation type="submission" date="2016-12" db="EMBL/GenBank/DDBJ databases">
        <title>The genomes of Aspergillus section Nigri reveals drivers in fungal speciation.</title>
        <authorList>
            <consortium name="DOE Joint Genome Institute"/>
            <person name="Vesth T.C."/>
            <person name="Nybo J."/>
            <person name="Theobald S."/>
            <person name="Brandl J."/>
            <person name="Frisvad J.C."/>
            <person name="Nielsen K.F."/>
            <person name="Lyhne E.K."/>
            <person name="Kogle M.E."/>
            <person name="Kuo A."/>
            <person name="Riley R."/>
            <person name="Clum A."/>
            <person name="Nolan M."/>
            <person name="Lipzen A."/>
            <person name="Salamov A."/>
            <person name="Henrissat B."/>
            <person name="Wiebenga A."/>
            <person name="De Vries R.P."/>
            <person name="Grigoriev I.V."/>
            <person name="Mortensen U.H."/>
            <person name="Andersen M.R."/>
            <person name="Baker S.E."/>
        </authorList>
    </citation>
    <scope>NUCLEOTIDE SEQUENCE [LARGE SCALE GENOMIC DNA]</scope>
    <source>
        <strain evidence="4 5">IBT 23096</strain>
    </source>
</reference>
<feature type="region of interest" description="Disordered" evidence="2">
    <location>
        <begin position="433"/>
        <end position="459"/>
    </location>
</feature>
<keyword evidence="4" id="KW-0645">Protease</keyword>
<dbReference type="GeneID" id="36560876"/>
<dbReference type="RefSeq" id="XP_024706541.1">
    <property type="nucleotide sequence ID" value="XM_024853178.1"/>
</dbReference>
<comment type="caution">
    <text evidence="4">The sequence shown here is derived from an EMBL/GenBank/DDBJ whole genome shotgun (WGS) entry which is preliminary data.</text>
</comment>
<dbReference type="Gene3D" id="1.10.10.10">
    <property type="entry name" value="Winged helix-like DNA-binding domain superfamily/Winged helix DNA-binding domain"/>
    <property type="match status" value="1"/>
</dbReference>
<feature type="domain" description="Peptidase M24" evidence="3">
    <location>
        <begin position="78"/>
        <end position="225"/>
    </location>
</feature>
<dbReference type="Pfam" id="PF00557">
    <property type="entry name" value="Peptidase_M24"/>
    <property type="match status" value="1"/>
</dbReference>
<evidence type="ECO:0000256" key="1">
    <source>
        <dbReference type="ARBA" id="ARBA00007319"/>
    </source>
</evidence>
<dbReference type="InterPro" id="IPR036388">
    <property type="entry name" value="WH-like_DNA-bd_sf"/>
</dbReference>
<dbReference type="CDD" id="cd01089">
    <property type="entry name" value="PA2G4-like"/>
    <property type="match status" value="1"/>
</dbReference>
<dbReference type="InterPro" id="IPR036390">
    <property type="entry name" value="WH_DNA-bd_sf"/>
</dbReference>
<dbReference type="VEuPathDB" id="FungiDB:P170DRAFT_474785"/>
<proteinExistence type="inferred from homology"/>
<dbReference type="InterPro" id="IPR000994">
    <property type="entry name" value="Pept_M24"/>
</dbReference>
<dbReference type="InterPro" id="IPR036005">
    <property type="entry name" value="Creatinase/aminopeptidase-like"/>
</dbReference>
<organism evidence="4 5">
    <name type="scientific">Aspergillus steynii IBT 23096</name>
    <dbReference type="NCBI Taxonomy" id="1392250"/>
    <lineage>
        <taxon>Eukaryota</taxon>
        <taxon>Fungi</taxon>
        <taxon>Dikarya</taxon>
        <taxon>Ascomycota</taxon>
        <taxon>Pezizomycotina</taxon>
        <taxon>Eurotiomycetes</taxon>
        <taxon>Eurotiomycetidae</taxon>
        <taxon>Eurotiales</taxon>
        <taxon>Aspergillaceae</taxon>
        <taxon>Aspergillus</taxon>
        <taxon>Aspergillus subgen. Circumdati</taxon>
    </lineage>
</organism>
<accession>A0A2I2GEB2</accession>
<keyword evidence="4" id="KW-0378">Hydrolase</keyword>
<comment type="similarity">
    <text evidence="1">Belongs to the peptidase M24 family.</text>
</comment>
<feature type="compositionally biased region" description="Basic residues" evidence="2">
    <location>
        <begin position="440"/>
        <end position="453"/>
    </location>
</feature>
<dbReference type="FunFam" id="1.10.10.10:FF:000029">
    <property type="entry name" value="Proliferation-associated 2G4, a"/>
    <property type="match status" value="1"/>
</dbReference>
<evidence type="ECO:0000313" key="5">
    <source>
        <dbReference type="Proteomes" id="UP000234275"/>
    </source>
</evidence>
<sequence length="459" mass="49979">MAETTPTQAPEVAPSFVGFLPAWGGLRRGAWTTTELETFRRGIENPTNIFPPSSFLLLRGPRVVADDYTLNNPDTLTKYKTAATISHKVLDAVAALCKEGSKIVEICQKGDELLDEEIAKVYKGKKIAKGISHPTTVSPSSYVTPYTPLVSETEEAETTLKANEIVKIQLGAQIDGFGTIVCDMVVVGASGVVTGREADLIHATHYANELLLRLMVPPGLLAGGSDEEKKKAAAERPPTQAQISQLVEKVAKIYDCNVVENTTTWQFERNEIEAEKKIILTPGSGVRGEGVPEVGEVWGVEMGLSLGSGKVKNLPHRATLHRRTTTTYILKRPSSRQTLSEVVKKFGQFPFSLRQLDDEKAAKVGVVECVRTGVLRQYEPAGDSDNAPVSRLLTTVAITKNGLTKLTAPTIDLSKYQTDKKIEDEEILKILERPLSKSTGSKKNKNNKKKTAKKAGGEE</sequence>
<name>A0A2I2GEB2_9EURO</name>
<dbReference type="SUPFAM" id="SSF46785">
    <property type="entry name" value="Winged helix' DNA-binding domain"/>
    <property type="match status" value="1"/>
</dbReference>
<dbReference type="Proteomes" id="UP000234275">
    <property type="component" value="Unassembled WGS sequence"/>
</dbReference>
<keyword evidence="5" id="KW-1185">Reference proteome</keyword>
<dbReference type="PANTHER" id="PTHR10804:SF11">
    <property type="entry name" value="PROLIFERATION-ASSOCIATED PROTEIN 2G4"/>
    <property type="match status" value="1"/>
</dbReference>
<dbReference type="PANTHER" id="PTHR10804">
    <property type="entry name" value="PROTEASE FAMILY M24 METHIONYL AMINOPEPTIDASE, AMINOPEPTIDASE P"/>
    <property type="match status" value="1"/>
</dbReference>
<gene>
    <name evidence="4" type="ORF">P170DRAFT_474785</name>
</gene>
<dbReference type="FunFam" id="3.90.230.10:FF:000016">
    <property type="entry name" value="Putative curved dna-binding protein"/>
    <property type="match status" value="1"/>
</dbReference>
<dbReference type="Gene3D" id="3.90.230.10">
    <property type="entry name" value="Creatinase/methionine aminopeptidase superfamily"/>
    <property type="match status" value="1"/>
</dbReference>
<dbReference type="InterPro" id="IPR047113">
    <property type="entry name" value="PA2G4/ARX1"/>
</dbReference>
<evidence type="ECO:0000313" key="4">
    <source>
        <dbReference type="EMBL" id="PLB51239.1"/>
    </source>
</evidence>
<dbReference type="AlphaFoldDB" id="A0A2I2GEB2"/>
<dbReference type="SUPFAM" id="SSF55920">
    <property type="entry name" value="Creatinase/aminopeptidase"/>
    <property type="match status" value="1"/>
</dbReference>